<organism evidence="12 13">
    <name type="scientific">Rhizophlyctis rosea</name>
    <dbReference type="NCBI Taxonomy" id="64517"/>
    <lineage>
        <taxon>Eukaryota</taxon>
        <taxon>Fungi</taxon>
        <taxon>Fungi incertae sedis</taxon>
        <taxon>Chytridiomycota</taxon>
        <taxon>Chytridiomycota incertae sedis</taxon>
        <taxon>Chytridiomycetes</taxon>
        <taxon>Rhizophlyctidales</taxon>
        <taxon>Rhizophlyctidaceae</taxon>
        <taxon>Rhizophlyctis</taxon>
    </lineage>
</organism>
<comment type="catalytic activity">
    <reaction evidence="1">
        <text>[E2 ubiquitin-conjugating enzyme]-S-ubiquitinyl-L-cysteine + [acceptor protein]-L-lysine = [E2 ubiquitin-conjugating enzyme]-L-cysteine + [acceptor protein]-N(6)-ubiquitinyl-L-lysine.</text>
        <dbReference type="EC" id="2.3.2.31"/>
    </reaction>
</comment>
<dbReference type="GO" id="GO:0061630">
    <property type="term" value="F:ubiquitin protein ligase activity"/>
    <property type="evidence" value="ECO:0007669"/>
    <property type="project" value="UniProtKB-EC"/>
</dbReference>
<keyword evidence="13" id="KW-1185">Reference proteome</keyword>
<dbReference type="Pfam" id="PF01485">
    <property type="entry name" value="IBR"/>
    <property type="match status" value="1"/>
</dbReference>
<feature type="domain" description="RING-type" evidence="11">
    <location>
        <begin position="135"/>
        <end position="418"/>
    </location>
</feature>
<gene>
    <name evidence="12" type="primary">RNF14</name>
    <name evidence="12" type="ORF">HK097_001128</name>
</gene>
<accession>A0AAD5S6Z8</accession>
<evidence type="ECO:0000256" key="9">
    <source>
        <dbReference type="PROSITE-ProRule" id="PRU00175"/>
    </source>
</evidence>
<dbReference type="Gene3D" id="3.30.40.10">
    <property type="entry name" value="Zinc/RING finger domain, C3HC4 (zinc finger)"/>
    <property type="match status" value="1"/>
</dbReference>
<keyword evidence="6 9" id="KW-0863">Zinc-finger</keyword>
<evidence type="ECO:0000256" key="1">
    <source>
        <dbReference type="ARBA" id="ARBA00001798"/>
    </source>
</evidence>
<protein>
    <recommendedName>
        <fullName evidence="2">RBR-type E3 ubiquitin transferase</fullName>
        <ecNumber evidence="2">2.3.2.31</ecNumber>
    </recommendedName>
</protein>
<evidence type="ECO:0000259" key="10">
    <source>
        <dbReference type="PROSITE" id="PS50089"/>
    </source>
</evidence>
<keyword evidence="5" id="KW-0677">Repeat</keyword>
<dbReference type="AlphaFoldDB" id="A0AAD5S6Z8"/>
<dbReference type="InterPro" id="IPR044066">
    <property type="entry name" value="TRIAD_supradom"/>
</dbReference>
<keyword evidence="7" id="KW-0833">Ubl conjugation pathway</keyword>
<evidence type="ECO:0000256" key="6">
    <source>
        <dbReference type="ARBA" id="ARBA00022771"/>
    </source>
</evidence>
<evidence type="ECO:0000313" key="13">
    <source>
        <dbReference type="Proteomes" id="UP001212841"/>
    </source>
</evidence>
<dbReference type="Pfam" id="PF26200">
    <property type="entry name" value="Rcat_RNF216"/>
    <property type="match status" value="1"/>
</dbReference>
<dbReference type="PROSITE" id="PS51873">
    <property type="entry name" value="TRIAD"/>
    <property type="match status" value="1"/>
</dbReference>
<dbReference type="GO" id="GO:0016567">
    <property type="term" value="P:protein ubiquitination"/>
    <property type="evidence" value="ECO:0007669"/>
    <property type="project" value="InterPro"/>
</dbReference>
<keyword evidence="8" id="KW-0862">Zinc</keyword>
<dbReference type="InterPro" id="IPR017907">
    <property type="entry name" value="Znf_RING_CS"/>
</dbReference>
<dbReference type="InterPro" id="IPR001841">
    <property type="entry name" value="Znf_RING"/>
</dbReference>
<evidence type="ECO:0000256" key="5">
    <source>
        <dbReference type="ARBA" id="ARBA00022737"/>
    </source>
</evidence>
<evidence type="ECO:0000256" key="3">
    <source>
        <dbReference type="ARBA" id="ARBA00022679"/>
    </source>
</evidence>
<dbReference type="Proteomes" id="UP001212841">
    <property type="component" value="Unassembled WGS sequence"/>
</dbReference>
<dbReference type="Gene3D" id="1.20.120.1750">
    <property type="match status" value="1"/>
</dbReference>
<evidence type="ECO:0000259" key="11">
    <source>
        <dbReference type="PROSITE" id="PS51873"/>
    </source>
</evidence>
<dbReference type="PROSITE" id="PS50089">
    <property type="entry name" value="ZF_RING_2"/>
    <property type="match status" value="1"/>
</dbReference>
<feature type="domain" description="RING-type" evidence="10">
    <location>
        <begin position="139"/>
        <end position="187"/>
    </location>
</feature>
<dbReference type="PANTHER" id="PTHR11685">
    <property type="entry name" value="RBR FAMILY RING FINGER AND IBR DOMAIN-CONTAINING"/>
    <property type="match status" value="1"/>
</dbReference>
<reference evidence="12" key="1">
    <citation type="submission" date="2020-05" db="EMBL/GenBank/DDBJ databases">
        <title>Phylogenomic resolution of chytrid fungi.</title>
        <authorList>
            <person name="Stajich J.E."/>
            <person name="Amses K."/>
            <person name="Simmons R."/>
            <person name="Seto K."/>
            <person name="Myers J."/>
            <person name="Bonds A."/>
            <person name="Quandt C.A."/>
            <person name="Barry K."/>
            <person name="Liu P."/>
            <person name="Grigoriev I."/>
            <person name="Longcore J.E."/>
            <person name="James T.Y."/>
        </authorList>
    </citation>
    <scope>NUCLEOTIDE SEQUENCE</scope>
    <source>
        <strain evidence="12">JEL0318</strain>
    </source>
</reference>
<dbReference type="InterPro" id="IPR013083">
    <property type="entry name" value="Znf_RING/FYVE/PHD"/>
</dbReference>
<keyword evidence="4" id="KW-0479">Metal-binding</keyword>
<dbReference type="GO" id="GO:0008270">
    <property type="term" value="F:zinc ion binding"/>
    <property type="evidence" value="ECO:0007669"/>
    <property type="project" value="UniProtKB-KW"/>
</dbReference>
<proteinExistence type="predicted"/>
<dbReference type="SMART" id="SM00647">
    <property type="entry name" value="IBR"/>
    <property type="match status" value="2"/>
</dbReference>
<evidence type="ECO:0000256" key="7">
    <source>
        <dbReference type="ARBA" id="ARBA00022786"/>
    </source>
</evidence>
<name>A0AAD5S6Z8_9FUNG</name>
<evidence type="ECO:0000256" key="8">
    <source>
        <dbReference type="ARBA" id="ARBA00022833"/>
    </source>
</evidence>
<dbReference type="InterPro" id="IPR031127">
    <property type="entry name" value="E3_UB_ligase_RBR"/>
</dbReference>
<keyword evidence="3" id="KW-0808">Transferase</keyword>
<dbReference type="PROSITE" id="PS00518">
    <property type="entry name" value="ZF_RING_1"/>
    <property type="match status" value="1"/>
</dbReference>
<dbReference type="CDD" id="cd20335">
    <property type="entry name" value="BRcat_RBR"/>
    <property type="match status" value="1"/>
</dbReference>
<dbReference type="InterPro" id="IPR002867">
    <property type="entry name" value="IBR_dom"/>
</dbReference>
<evidence type="ECO:0000256" key="4">
    <source>
        <dbReference type="ARBA" id="ARBA00022723"/>
    </source>
</evidence>
<evidence type="ECO:0000256" key="2">
    <source>
        <dbReference type="ARBA" id="ARBA00012251"/>
    </source>
</evidence>
<comment type="caution">
    <text evidence="12">The sequence shown here is derived from an EMBL/GenBank/DDBJ whole genome shotgun (WGS) entry which is preliminary data.</text>
</comment>
<evidence type="ECO:0000313" key="12">
    <source>
        <dbReference type="EMBL" id="KAJ3045789.1"/>
    </source>
</evidence>
<dbReference type="EMBL" id="JADGJD010001215">
    <property type="protein sequence ID" value="KAJ3045789.1"/>
    <property type="molecule type" value="Genomic_DNA"/>
</dbReference>
<sequence>MGAEISIPRRRRAQEELYIQPAAKQLLHEQRAMVIPDEEILERKEVFVVPISVVRKGDGSPGDEEKGHKIHEQQTTWDVGAEEDDALKDLRISSNPPQLPPLHLRNSVDSFFTPFPSILPKTPIQTPTLIATPSESFSCPICLLDLPTSDIFTISQCSHSMCRDCARDVITKGIKDTMWPITCCVCRAEMGLTLPRRGVREEEGDGGRRVKQKIWRKLKTLKKVLRRRGRRGVPGDELQVVVEKDATKEEPQVSCITYSEALMVLLPDEQQLLTSLTLLTSPKTSTTYIRCPNPSCSTILFTAVTPPTPPESNLAKCPTCAHDWCQTCQSPDTHAPFTCAEYQQISKEGDLEFEKVVKEGGWRRCPECEAVCEKVDGCNKMLCKICQAPFCYVCGIRIKKRNPYGHFSKKKSACYNKLFDEVPEGAPQPGGERAGEDQ</sequence>
<dbReference type="SUPFAM" id="SSF57850">
    <property type="entry name" value="RING/U-box"/>
    <property type="match status" value="2"/>
</dbReference>
<dbReference type="EC" id="2.3.2.31" evidence="2"/>